<dbReference type="SUPFAM" id="SSF51679">
    <property type="entry name" value="Bacterial luciferase-like"/>
    <property type="match status" value="1"/>
</dbReference>
<sequence length="333" mass="37246">MNPLFEVSDAPHWQLPGFQRTFRPGELTVGLTLPIEEDAESNPLDSLDNQLRLIRKAEAGGVAAIWVRDIPLRVETFGDVSQVYDPWMYLSHIAAHTDAIALGTAAIVVPFQHPLLLAKRAGTIDRLSRGRFLMGVATGDRPEEFPAFGQDKGKRDEEFRERIAAYRRATLTTHTPVRWSGGRMGGADVVPKPQAREVPLLATGSCQQTLEWRAEHTHGWLMYHKGLEIQRQNVRNWNTAVADWAAREGVAGTPAAFKPFAESLWLDLHEDPDAPASGGSFGYRLGRNTLIQLLRSQREVGISHVMVNFRSSKRSAEEQIDELIEYVIPALER</sequence>
<dbReference type="InterPro" id="IPR051260">
    <property type="entry name" value="Diverse_substr_monoxygenases"/>
</dbReference>
<dbReference type="InterPro" id="IPR036661">
    <property type="entry name" value="Luciferase-like_sf"/>
</dbReference>
<keyword evidence="2" id="KW-0288">FMN</keyword>
<dbReference type="InterPro" id="IPR011251">
    <property type="entry name" value="Luciferase-like_dom"/>
</dbReference>
<gene>
    <name evidence="6" type="ORF">SAMN04488535_2163</name>
</gene>
<keyword evidence="1" id="KW-0285">Flavoprotein</keyword>
<dbReference type="AlphaFoldDB" id="A0A1G9QYB2"/>
<keyword evidence="4" id="KW-0503">Monooxygenase</keyword>
<dbReference type="NCBIfam" id="TIGR03571">
    <property type="entry name" value="lucif_BA3436"/>
    <property type="match status" value="1"/>
</dbReference>
<evidence type="ECO:0000256" key="1">
    <source>
        <dbReference type="ARBA" id="ARBA00022630"/>
    </source>
</evidence>
<evidence type="ECO:0000256" key="4">
    <source>
        <dbReference type="ARBA" id="ARBA00023033"/>
    </source>
</evidence>
<dbReference type="EMBL" id="LT629700">
    <property type="protein sequence ID" value="SDM15850.1"/>
    <property type="molecule type" value="Genomic_DNA"/>
</dbReference>
<accession>A0A1G9QYB2</accession>
<dbReference type="Pfam" id="PF00296">
    <property type="entry name" value="Bac_luciferase"/>
    <property type="match status" value="1"/>
</dbReference>
<evidence type="ECO:0000259" key="5">
    <source>
        <dbReference type="Pfam" id="PF00296"/>
    </source>
</evidence>
<reference evidence="7" key="1">
    <citation type="submission" date="2016-10" db="EMBL/GenBank/DDBJ databases">
        <authorList>
            <person name="Varghese N."/>
            <person name="Submissions S."/>
        </authorList>
    </citation>
    <scope>NUCLEOTIDE SEQUENCE [LARGE SCALE GENOMIC DNA]</scope>
    <source>
        <strain evidence="7">DSM 20632</strain>
    </source>
</reference>
<dbReference type="RefSeq" id="WP_092151920.1">
    <property type="nucleotide sequence ID" value="NZ_LT629700.1"/>
</dbReference>
<dbReference type="PANTHER" id="PTHR30011">
    <property type="entry name" value="ALKANESULFONATE MONOOXYGENASE-RELATED"/>
    <property type="match status" value="1"/>
</dbReference>
<dbReference type="OrthoDB" id="3206024at2"/>
<dbReference type="GO" id="GO:0016705">
    <property type="term" value="F:oxidoreductase activity, acting on paired donors, with incorporation or reduction of molecular oxygen"/>
    <property type="evidence" value="ECO:0007669"/>
    <property type="project" value="InterPro"/>
</dbReference>
<dbReference type="InterPro" id="IPR020020">
    <property type="entry name" value="Luciferase-type_oxidoreductase"/>
</dbReference>
<name>A0A1G9QYB2_9CORY</name>
<feature type="domain" description="Luciferase-like" evidence="5">
    <location>
        <begin position="29"/>
        <end position="241"/>
    </location>
</feature>
<protein>
    <submittedName>
        <fullName evidence="6">Luciferase-type oxidoreductase, BA3436 family</fullName>
    </submittedName>
</protein>
<evidence type="ECO:0000256" key="2">
    <source>
        <dbReference type="ARBA" id="ARBA00022643"/>
    </source>
</evidence>
<keyword evidence="7" id="KW-1185">Reference proteome</keyword>
<dbReference type="Gene3D" id="3.20.20.30">
    <property type="entry name" value="Luciferase-like domain"/>
    <property type="match status" value="1"/>
</dbReference>
<dbReference type="GO" id="GO:0004497">
    <property type="term" value="F:monooxygenase activity"/>
    <property type="evidence" value="ECO:0007669"/>
    <property type="project" value="UniProtKB-KW"/>
</dbReference>
<evidence type="ECO:0000313" key="6">
    <source>
        <dbReference type="EMBL" id="SDM15850.1"/>
    </source>
</evidence>
<evidence type="ECO:0000256" key="3">
    <source>
        <dbReference type="ARBA" id="ARBA00023002"/>
    </source>
</evidence>
<keyword evidence="3" id="KW-0560">Oxidoreductase</keyword>
<proteinExistence type="predicted"/>
<organism evidence="6 7">
    <name type="scientific">Corynebacterium mycetoides</name>
    <dbReference type="NCBI Taxonomy" id="38302"/>
    <lineage>
        <taxon>Bacteria</taxon>
        <taxon>Bacillati</taxon>
        <taxon>Actinomycetota</taxon>
        <taxon>Actinomycetes</taxon>
        <taxon>Mycobacteriales</taxon>
        <taxon>Corynebacteriaceae</taxon>
        <taxon>Corynebacterium</taxon>
    </lineage>
</organism>
<dbReference type="Proteomes" id="UP000199350">
    <property type="component" value="Chromosome I"/>
</dbReference>
<dbReference type="PANTHER" id="PTHR30011:SF16">
    <property type="entry name" value="C2H2 FINGER DOMAIN TRANSCRIPTION FACTOR (EUROFUNG)-RELATED"/>
    <property type="match status" value="1"/>
</dbReference>
<evidence type="ECO:0000313" key="7">
    <source>
        <dbReference type="Proteomes" id="UP000199350"/>
    </source>
</evidence>
<dbReference type="STRING" id="38302.SAMN04488535_2163"/>